<feature type="compositionally biased region" description="Basic and acidic residues" evidence="1">
    <location>
        <begin position="1"/>
        <end position="10"/>
    </location>
</feature>
<keyword evidence="3" id="KW-1185">Reference proteome</keyword>
<organism evidence="2 3">
    <name type="scientific">Popillia japonica</name>
    <name type="common">Japanese beetle</name>
    <dbReference type="NCBI Taxonomy" id="7064"/>
    <lineage>
        <taxon>Eukaryota</taxon>
        <taxon>Metazoa</taxon>
        <taxon>Ecdysozoa</taxon>
        <taxon>Arthropoda</taxon>
        <taxon>Hexapoda</taxon>
        <taxon>Insecta</taxon>
        <taxon>Pterygota</taxon>
        <taxon>Neoptera</taxon>
        <taxon>Endopterygota</taxon>
        <taxon>Coleoptera</taxon>
        <taxon>Polyphaga</taxon>
        <taxon>Scarabaeiformia</taxon>
        <taxon>Scarabaeidae</taxon>
        <taxon>Rutelinae</taxon>
        <taxon>Popillia</taxon>
    </lineage>
</organism>
<evidence type="ECO:0000313" key="2">
    <source>
        <dbReference type="EMBL" id="KAK9727844.1"/>
    </source>
</evidence>
<name>A0AAW1L4Y6_POPJA</name>
<proteinExistence type="predicted"/>
<feature type="region of interest" description="Disordered" evidence="1">
    <location>
        <begin position="1"/>
        <end position="29"/>
    </location>
</feature>
<dbReference type="Proteomes" id="UP001458880">
    <property type="component" value="Unassembled WGS sequence"/>
</dbReference>
<dbReference type="AlphaFoldDB" id="A0AAW1L4Y6"/>
<sequence length="106" mass="11745">MLQAKRERPNKLPVNGKIPNATHTKLETGIDVERPNKLPVNGKIPNATHTKLETGIDVPFLACTFESFSHFKADLNLFTAYIIPLAFSAKKYEKAIQPAEIGSARN</sequence>
<comment type="caution">
    <text evidence="2">The sequence shown here is derived from an EMBL/GenBank/DDBJ whole genome shotgun (WGS) entry which is preliminary data.</text>
</comment>
<dbReference type="EMBL" id="JASPKY010000175">
    <property type="protein sequence ID" value="KAK9727844.1"/>
    <property type="molecule type" value="Genomic_DNA"/>
</dbReference>
<evidence type="ECO:0000256" key="1">
    <source>
        <dbReference type="SAM" id="MobiDB-lite"/>
    </source>
</evidence>
<protein>
    <submittedName>
        <fullName evidence="2">Uncharacterized protein</fullName>
    </submittedName>
</protein>
<evidence type="ECO:0000313" key="3">
    <source>
        <dbReference type="Proteomes" id="UP001458880"/>
    </source>
</evidence>
<reference evidence="2 3" key="1">
    <citation type="journal article" date="2024" name="BMC Genomics">
        <title>De novo assembly and annotation of Popillia japonica's genome with initial clues to its potential as an invasive pest.</title>
        <authorList>
            <person name="Cucini C."/>
            <person name="Boschi S."/>
            <person name="Funari R."/>
            <person name="Cardaioli E."/>
            <person name="Iannotti N."/>
            <person name="Marturano G."/>
            <person name="Paoli F."/>
            <person name="Bruttini M."/>
            <person name="Carapelli A."/>
            <person name="Frati F."/>
            <person name="Nardi F."/>
        </authorList>
    </citation>
    <scope>NUCLEOTIDE SEQUENCE [LARGE SCALE GENOMIC DNA]</scope>
    <source>
        <strain evidence="2">DMR45628</strain>
    </source>
</reference>
<accession>A0AAW1L4Y6</accession>
<gene>
    <name evidence="2" type="ORF">QE152_g18987</name>
</gene>